<comment type="subcellular location">
    <subcellularLocation>
        <location evidence="1">Endomembrane system</location>
    </subcellularLocation>
</comment>
<evidence type="ECO:0000313" key="8">
    <source>
        <dbReference type="Proteomes" id="UP000314294"/>
    </source>
</evidence>
<dbReference type="PANTHER" id="PTHR14514:SF7">
    <property type="entry name" value="KASH DOMAIN-CONTAINING PROTEIN"/>
    <property type="match status" value="1"/>
</dbReference>
<sequence length="2687" mass="298178">MLYLPCTVPMGADPDLTSSDLDRRQQASCSVEEERQQRTAQLPSSFPWPGSSQRQQTGHRARRLQDEAGASQVTLTGLAGQRGEAAPGTSDAGRRDPSLADLETRCSSLMDELEGVCSRLEEGVRNEEHLGQSLQDCRHKLTSLQEKMSACQAQKESSAGRVTALEVLLQEVTDIEKELLQVVTLKDSVAASSTAEAQTGLSQQVSNLHNHQRALDCSITGTLALLTENSSQRVGRVTGEVSCVQTALRDLAENLRGNSEVSPDTSQLKQQLYTIQDCDARLAALGVRVYDLQKTGEERLPADVTLTVDAVAKDFESLTSIFLKKKQACAENTANRVRRLIDQLQHWRHTVAELSSPSQAALDEGLWLQRGLREVLAERHLLLNCLGTQSTTTLETSAAQALGGSTTVLTSLSKCLGTQINAHLCEVELDNDLPDRVVEETFRSESDEQDLASPDTTTATGPAASPFAINSQENSESDLNDKLKTKDTSMVADQFSRAGVQDVFKSHKLTSALTKTNVKTYCVPEDDTGILTTDRNPLSSGLRTLSGNNTSTSDSLPALSKSLEARQEDTEALQEDKASTQDSKLSLRGSDNIKESNSAPCVTPLFTSSATKPDNFHLSTSEIVSQHLAAQSETFKSVPDDQEKEKCCEDISERPDEVSTTALDMETPELQIQDDVGARIPDVLKCSQVFQVQLTRIPEKISAVPTTLSSSIQLDETDLKIHYTSCFLNESQVANSPPGNSLAFVPTKLQEKRSASARIMCKGKSESDALKHNEVLSSSKSRGTVAGYQLTGAPAEETTLPHVKPEETSDFRHAEDQTRRSATVEVDALIAAEIPAGDSKPLTVAESAQSAGTGRSEKAEGENTGERRDPDGPEAKPSTAPRRRVKATLTLEKSPWEGPASLEDTEGNKRQTRDSMQSERTGPASAPDLPAREATGGSPEDNRHKSTMQEVVSEIQRLVESSNIIHRTPHIDLNWYLKSTPGESQIRLVRTVQRVLACRYQPAQLDVTAMTKQLREAEDFRRCVQDQVATMKSTSDARICDADTWKRVEGQWSAALLDASATVQVKAAQLQQVKDYHKQMKITRAFLAVLTTEKDKMSLTTLRSSALQADKLNGLLQTMVQKKERMEKLLQLSSQFSVHLSNAESSGALLAQLGDVQEEWRLLEGGIKRALRHASSSTSQSSLLIKEAEQLKVKLDALRQINFQSHDSKSALELVCLTTDLKLYNQLYLHLQSQTEALVQFSLGQKEKDELNRSLKELGSLLDVTKSKFDISTYSCGGISSAKINKQLQDLVIWAKQSEIHISVGKKIALFPEEARVQIVEMRKFRTHIWLRRSKMQVEAELMKAGVSDMEHEESDQILKTIEELYEAIANSLDQVLDTMQKDLQEREKLLCRLASVDAWLAETHAKRDPCAHVDNVSTAEVGKLESELESRKLTAVEIEGQLKRVEAMADSCREIAVRSSPAESRYLVNRLSGLWTELDGLLAHEKASSWELEELIHELTTSDEEISTIQASLKHISSYLAQQRFPLTQDTLSTIAQLKHMLMEHLCQVQGLKQCQEARRSSLLCTIGELQDQCKALGINAVEQDKYLHLRRQMEESGDIAKEQILRAKDTTMGVVERVMLCQSVLVELPLVKTQCQEVADQLEAIAQELEPSELNPEKQRIHHAVETLVSWEHSVTDDTKHLEAKLLLGLDLSSERLSLIELFQTTRAELEGLEPVNPDEKAIDISLIRNWIIWRHLESGMRVLEGLGRKEKTSLENDKELHSHRDATMRECHLRMESLCQARESLKDYQWAAQGAIGFLHNAEATFLSAPGGFLDCTEEQRQTHHALEALEDGFQAHICHLVDLVPRQPCLSHPKTEQLHISILSQLLVGRAVLEAQAQLRLESLQRCEVRQQSHRKCHEDIRQHLSGLEAELSECATEQVTSLDKCIAQQKRATLLVEGLRSLTAKLEELRAVCPVQGCGVGKDGELGALWRRWVSVRRGVGLLMAHTEQRGEEWKDITISMEQCCSLLANLQSEVPDSSTVSFTQEEPLELLAQAEMHQAALEQEQQAVVSLEHRLEHALSLSSSWEPVSPGPFGKTLVKIQENVKSLKERNLLVVAAAQAEAKERQQVQVEIEELEQHMFTLLPSLEACSNPCKQQELRKELASQKAKLKSITDAVQSRYAEIPAGISTRLQDVQLSLQREEEKLTDKSNPVRKLAGQVAELGSGLEKVKVLLEQRSPTGVWDELDAWHRRLMLLESEVQDLAEDHPDQAHLLMDQLTQPLQLYQNAAQITEQRTAFLGKIPDCLQEFEDILQGATCWLEEAQSWLSAPCSFPTARGLHHHASSLQLVLDDSERIRHTLQNFGPVLDEISAVCDISTHKERVKQNNQQVQIMQRKILVPLEQLLKAVGVVEAMEAELKTLERNVPKIRAILSSVDNSHITLTEHLHHRQVILANVQSMRRTLEEMERCRGELHLPPGAKEGLLVFSKTRLVLQPLEELEHLTHQQAALLENKMREEKERCPGLVSGGPEEVHQLDRAPQRSFAQDPEETLTASDEDVAELCLLSEVKALESLAGLLPSEVKTSAEGAEITGLLSEDPRLHTTESESENDVSGLITMDPIVGEASSHETVTGLDMDPHAKSPRAAVEHTTLIPAIPQTATRASDGFREDADAHLFLSTAPHLERREAGAAHQAEDSSEKPIR</sequence>
<feature type="region of interest" description="Disordered" evidence="6">
    <location>
        <begin position="840"/>
        <end position="948"/>
    </location>
</feature>
<organism evidence="7 8">
    <name type="scientific">Liparis tanakae</name>
    <name type="common">Tanaka's snailfish</name>
    <dbReference type="NCBI Taxonomy" id="230148"/>
    <lineage>
        <taxon>Eukaryota</taxon>
        <taxon>Metazoa</taxon>
        <taxon>Chordata</taxon>
        <taxon>Craniata</taxon>
        <taxon>Vertebrata</taxon>
        <taxon>Euteleostomi</taxon>
        <taxon>Actinopterygii</taxon>
        <taxon>Neopterygii</taxon>
        <taxon>Teleostei</taxon>
        <taxon>Neoteleostei</taxon>
        <taxon>Acanthomorphata</taxon>
        <taxon>Eupercaria</taxon>
        <taxon>Perciformes</taxon>
        <taxon>Cottioidei</taxon>
        <taxon>Cottales</taxon>
        <taxon>Liparidae</taxon>
        <taxon>Liparis</taxon>
    </lineage>
</organism>
<feature type="region of interest" description="Disordered" evidence="6">
    <location>
        <begin position="1"/>
        <end position="98"/>
    </location>
</feature>
<feature type="coiled-coil region" evidence="5">
    <location>
        <begin position="2389"/>
        <end position="2416"/>
    </location>
</feature>
<protein>
    <submittedName>
        <fullName evidence="7">Nesprin-2</fullName>
    </submittedName>
</protein>
<evidence type="ECO:0000256" key="6">
    <source>
        <dbReference type="SAM" id="MobiDB-lite"/>
    </source>
</evidence>
<feature type="coiled-coil region" evidence="5">
    <location>
        <begin position="2104"/>
        <end position="2161"/>
    </location>
</feature>
<feature type="compositionally biased region" description="Basic and acidic residues" evidence="6">
    <location>
        <begin position="563"/>
        <end position="579"/>
    </location>
</feature>
<evidence type="ECO:0000256" key="5">
    <source>
        <dbReference type="SAM" id="Coils"/>
    </source>
</evidence>
<feature type="compositionally biased region" description="Basic and acidic residues" evidence="6">
    <location>
        <begin position="2666"/>
        <end position="2687"/>
    </location>
</feature>
<gene>
    <name evidence="7" type="primary">SYNE2_1</name>
    <name evidence="7" type="ORF">EYF80_040947</name>
</gene>
<dbReference type="EMBL" id="SRLO01000679">
    <property type="protein sequence ID" value="TNN48871.1"/>
    <property type="molecule type" value="Genomic_DNA"/>
</dbReference>
<accession>A0A4Z2G6J1</accession>
<evidence type="ECO:0000256" key="4">
    <source>
        <dbReference type="ARBA" id="ARBA00023136"/>
    </source>
</evidence>
<dbReference type="Proteomes" id="UP000314294">
    <property type="component" value="Unassembled WGS sequence"/>
</dbReference>
<keyword evidence="8" id="KW-1185">Reference proteome</keyword>
<feature type="compositionally biased region" description="Basic and acidic residues" evidence="6">
    <location>
        <begin position="906"/>
        <end position="917"/>
    </location>
</feature>
<feature type="compositionally biased region" description="Polar residues" evidence="6">
    <location>
        <begin position="530"/>
        <end position="555"/>
    </location>
</feature>
<proteinExistence type="predicted"/>
<evidence type="ECO:0000313" key="7">
    <source>
        <dbReference type="EMBL" id="TNN48871.1"/>
    </source>
</evidence>
<feature type="region of interest" description="Disordered" evidence="6">
    <location>
        <begin position="2664"/>
        <end position="2687"/>
    </location>
</feature>
<feature type="compositionally biased region" description="Basic and acidic residues" evidence="6">
    <location>
        <begin position="803"/>
        <end position="819"/>
    </location>
</feature>
<evidence type="ECO:0000256" key="1">
    <source>
        <dbReference type="ARBA" id="ARBA00004308"/>
    </source>
</evidence>
<feature type="region of interest" description="Disordered" evidence="6">
    <location>
        <begin position="792"/>
        <end position="822"/>
    </location>
</feature>
<keyword evidence="4" id="KW-0472">Membrane</keyword>
<keyword evidence="5" id="KW-0175">Coiled coil</keyword>
<dbReference type="PANTHER" id="PTHR14514">
    <property type="entry name" value="PKA ANCHORING PROTEIN"/>
    <property type="match status" value="1"/>
</dbReference>
<evidence type="ECO:0000256" key="2">
    <source>
        <dbReference type="ARBA" id="ARBA00022553"/>
    </source>
</evidence>
<feature type="region of interest" description="Disordered" evidence="6">
    <location>
        <begin position="440"/>
        <end position="480"/>
    </location>
</feature>
<comment type="caution">
    <text evidence="7">The sequence shown here is derived from an EMBL/GenBank/DDBJ whole genome shotgun (WGS) entry which is preliminary data.</text>
</comment>
<feature type="compositionally biased region" description="Basic and acidic residues" evidence="6">
    <location>
        <begin position="855"/>
        <end position="874"/>
    </location>
</feature>
<dbReference type="OrthoDB" id="18853at2759"/>
<feature type="compositionally biased region" description="Polar residues" evidence="6">
    <location>
        <begin position="38"/>
        <end position="56"/>
    </location>
</feature>
<feature type="coiled-coil region" evidence="5">
    <location>
        <begin position="2040"/>
        <end position="2067"/>
    </location>
</feature>
<reference evidence="7 8" key="1">
    <citation type="submission" date="2019-03" db="EMBL/GenBank/DDBJ databases">
        <title>First draft genome of Liparis tanakae, snailfish: a comprehensive survey of snailfish specific genes.</title>
        <authorList>
            <person name="Kim W."/>
            <person name="Song I."/>
            <person name="Jeong J.-H."/>
            <person name="Kim D."/>
            <person name="Kim S."/>
            <person name="Ryu S."/>
            <person name="Song J.Y."/>
            <person name="Lee S.K."/>
        </authorList>
    </citation>
    <scope>NUCLEOTIDE SEQUENCE [LARGE SCALE GENOMIC DNA]</scope>
    <source>
        <tissue evidence="7">Muscle</tissue>
    </source>
</reference>
<feature type="compositionally biased region" description="Basic and acidic residues" evidence="6">
    <location>
        <begin position="2515"/>
        <end position="2524"/>
    </location>
</feature>
<name>A0A4Z2G6J1_9TELE</name>
<feature type="region of interest" description="Disordered" evidence="6">
    <location>
        <begin position="2506"/>
        <end position="2537"/>
    </location>
</feature>
<feature type="region of interest" description="Disordered" evidence="6">
    <location>
        <begin position="527"/>
        <end position="595"/>
    </location>
</feature>
<keyword evidence="2" id="KW-0597">Phosphoprotein</keyword>
<keyword evidence="3" id="KW-0677">Repeat</keyword>
<evidence type="ECO:0000256" key="3">
    <source>
        <dbReference type="ARBA" id="ARBA00022737"/>
    </source>
</evidence>